<reference evidence="3 4" key="1">
    <citation type="submission" date="2022-06" db="EMBL/GenBank/DDBJ databases">
        <title>Genomic Encyclopedia of Archaeal and Bacterial Type Strains, Phase II (KMG-II): from individual species to whole genera.</title>
        <authorList>
            <person name="Goeker M."/>
        </authorList>
    </citation>
    <scope>NUCLEOTIDE SEQUENCE [LARGE SCALE GENOMIC DNA]</scope>
    <source>
        <strain evidence="3 4">DSM 45037</strain>
    </source>
</reference>
<dbReference type="PANTHER" id="PTHR48081">
    <property type="entry name" value="AB HYDROLASE SUPERFAMILY PROTEIN C4A8.06C"/>
    <property type="match status" value="1"/>
</dbReference>
<dbReference type="Pfam" id="PF07859">
    <property type="entry name" value="Abhydrolase_3"/>
    <property type="match status" value="1"/>
</dbReference>
<keyword evidence="1" id="KW-0378">Hydrolase</keyword>
<dbReference type="InterPro" id="IPR029058">
    <property type="entry name" value="AB_hydrolase_fold"/>
</dbReference>
<dbReference type="Proteomes" id="UP001205740">
    <property type="component" value="Unassembled WGS sequence"/>
</dbReference>
<evidence type="ECO:0000313" key="4">
    <source>
        <dbReference type="Proteomes" id="UP001205740"/>
    </source>
</evidence>
<evidence type="ECO:0000313" key="3">
    <source>
        <dbReference type="EMBL" id="MCP2161090.1"/>
    </source>
</evidence>
<gene>
    <name evidence="3" type="ORF">LX12_002285</name>
</gene>
<dbReference type="RefSeq" id="WP_253654685.1">
    <property type="nucleotide sequence ID" value="NZ_BAAAOE010000002.1"/>
</dbReference>
<sequence length="295" mass="31962">MAAVDVHPDLRIAHRLLPRSPVTRATLPVARAATRLLRGRRGVSQVAIGDGVTVRVHSPARPREDGAAMLWIHGGGYVFGSPVQDDALCAAFAERVGMTVAAVTYRFAPEHPYPSALDDVHTALEWLRDRPDVDPAATVIAGASAGGGLTAALALRLRDRGETHPALQLLTYPMLDDRTRSASSPPRAHRLWGARSNAFAWEAYLAGADRALAVPARREDLSGLPRTWIGVGSIDLFYDEDLTYAHRLREDGVHCDVEVVPGAFHGFDTVVPRSPVSRAFLATRVRAVERALDAR</sequence>
<name>A0ABT1H1G9_9NOCA</name>
<proteinExistence type="predicted"/>
<protein>
    <submittedName>
        <fullName evidence="3">Acetyl esterase/lipase</fullName>
    </submittedName>
</protein>
<dbReference type="InterPro" id="IPR013094">
    <property type="entry name" value="AB_hydrolase_3"/>
</dbReference>
<feature type="domain" description="Alpha/beta hydrolase fold-3" evidence="2">
    <location>
        <begin position="69"/>
        <end position="267"/>
    </location>
</feature>
<dbReference type="InterPro" id="IPR050300">
    <property type="entry name" value="GDXG_lipolytic_enzyme"/>
</dbReference>
<evidence type="ECO:0000256" key="1">
    <source>
        <dbReference type="ARBA" id="ARBA00022801"/>
    </source>
</evidence>
<dbReference type="Gene3D" id="3.40.50.1820">
    <property type="entry name" value="alpha/beta hydrolase"/>
    <property type="match status" value="1"/>
</dbReference>
<comment type="caution">
    <text evidence="3">The sequence shown here is derived from an EMBL/GenBank/DDBJ whole genome shotgun (WGS) entry which is preliminary data.</text>
</comment>
<evidence type="ECO:0000259" key="2">
    <source>
        <dbReference type="Pfam" id="PF07859"/>
    </source>
</evidence>
<keyword evidence="4" id="KW-1185">Reference proteome</keyword>
<dbReference type="PANTHER" id="PTHR48081:SF8">
    <property type="entry name" value="ALPHA_BETA HYDROLASE FOLD-3 DOMAIN-CONTAINING PROTEIN-RELATED"/>
    <property type="match status" value="1"/>
</dbReference>
<dbReference type="EMBL" id="JAMTCG010000004">
    <property type="protein sequence ID" value="MCP2161090.1"/>
    <property type="molecule type" value="Genomic_DNA"/>
</dbReference>
<organism evidence="3 4">
    <name type="scientific">Williamsia serinedens</name>
    <dbReference type="NCBI Taxonomy" id="391736"/>
    <lineage>
        <taxon>Bacteria</taxon>
        <taxon>Bacillati</taxon>
        <taxon>Actinomycetota</taxon>
        <taxon>Actinomycetes</taxon>
        <taxon>Mycobacteriales</taxon>
        <taxon>Nocardiaceae</taxon>
        <taxon>Williamsia</taxon>
    </lineage>
</organism>
<accession>A0ABT1H1G9</accession>
<dbReference type="SUPFAM" id="SSF53474">
    <property type="entry name" value="alpha/beta-Hydrolases"/>
    <property type="match status" value="1"/>
</dbReference>